<feature type="region of interest" description="Disordered" evidence="1">
    <location>
        <begin position="74"/>
        <end position="104"/>
    </location>
</feature>
<evidence type="ECO:0000313" key="3">
    <source>
        <dbReference type="Proteomes" id="UP000265618"/>
    </source>
</evidence>
<organism evidence="2 3">
    <name type="scientific">Kipferlia bialata</name>
    <dbReference type="NCBI Taxonomy" id="797122"/>
    <lineage>
        <taxon>Eukaryota</taxon>
        <taxon>Metamonada</taxon>
        <taxon>Carpediemonas-like organisms</taxon>
        <taxon>Kipferlia</taxon>
    </lineage>
</organism>
<evidence type="ECO:0000256" key="1">
    <source>
        <dbReference type="SAM" id="MobiDB-lite"/>
    </source>
</evidence>
<comment type="caution">
    <text evidence="2">The sequence shown here is derived from an EMBL/GenBank/DDBJ whole genome shotgun (WGS) entry which is preliminary data.</text>
</comment>
<proteinExistence type="predicted"/>
<dbReference type="Proteomes" id="UP000265618">
    <property type="component" value="Unassembled WGS sequence"/>
</dbReference>
<keyword evidence="3" id="KW-1185">Reference proteome</keyword>
<name>A0A391NSJ8_9EUKA</name>
<dbReference type="AlphaFoldDB" id="A0A391NSJ8"/>
<accession>A0A391NSJ8</accession>
<protein>
    <submittedName>
        <fullName evidence="2">Uncharacterized protein</fullName>
    </submittedName>
</protein>
<gene>
    <name evidence="2" type="ORF">KIPB_013540</name>
</gene>
<reference evidence="2 3" key="1">
    <citation type="journal article" date="2018" name="PLoS ONE">
        <title>The draft genome of Kipferlia bialata reveals reductive genome evolution in fornicate parasites.</title>
        <authorList>
            <person name="Tanifuji G."/>
            <person name="Takabayashi S."/>
            <person name="Kume K."/>
            <person name="Takagi M."/>
            <person name="Nakayama T."/>
            <person name="Kamikawa R."/>
            <person name="Inagaki Y."/>
            <person name="Hashimoto T."/>
        </authorList>
    </citation>
    <scope>NUCLEOTIDE SEQUENCE [LARGE SCALE GENOMIC DNA]</scope>
    <source>
        <strain evidence="2">NY0173</strain>
    </source>
</reference>
<dbReference type="EMBL" id="BDIP01006491">
    <property type="protein sequence ID" value="GCA64197.1"/>
    <property type="molecule type" value="Genomic_DNA"/>
</dbReference>
<evidence type="ECO:0000313" key="2">
    <source>
        <dbReference type="EMBL" id="GCA64197.1"/>
    </source>
</evidence>
<sequence>MDPFFDPSQLATVISDVLAPSSTPPRLIDPPNLLSPPLGSDICPHVSPTTPIRSPGPSSFSSVSLPIHPAKPHSVCSHSPPPISRESSPACYEGKGDTPTESKAPAYHGADLGVFYFVTYKELASWVVSVEQPLGGCFIKVRGTYQVGLQGGDAVSTYEMPGTTLKLRVVEMHQAIKATLSDGAFLETRQHKERIHASAFLKHVVLSECMAMGVGVGSPHTDRDLVLRTVEANLGLGCTSIRHTINMACGRGMEEVHSAYKQEPPSAYRGEERGDD</sequence>